<keyword evidence="1" id="KW-1133">Transmembrane helix</keyword>
<keyword evidence="1" id="KW-0812">Transmembrane</keyword>
<dbReference type="EMBL" id="BQNB010011202">
    <property type="protein sequence ID" value="GJS87493.1"/>
    <property type="molecule type" value="Genomic_DNA"/>
</dbReference>
<gene>
    <name evidence="2" type="ORF">Tco_0770129</name>
</gene>
<sequence length="138" mass="15087">MILGQPVHTDDNVETTVFNWHEIDFERHEKQLSLVVDYFQWLAFCFGSSWLNGPPSVVGVGVTVVVIVVGIVVVVESSSVVKLSFVVGRMHSTRTRHRQSRVLVGLVFLLGLLAFAIVAACASRAAVTLSTTNFQMAA</sequence>
<keyword evidence="3" id="KW-1185">Reference proteome</keyword>
<reference evidence="2" key="2">
    <citation type="submission" date="2022-01" db="EMBL/GenBank/DDBJ databases">
        <authorList>
            <person name="Yamashiro T."/>
            <person name="Shiraishi A."/>
            <person name="Satake H."/>
            <person name="Nakayama K."/>
        </authorList>
    </citation>
    <scope>NUCLEOTIDE SEQUENCE</scope>
</reference>
<accession>A0ABQ4ZBC8</accession>
<name>A0ABQ4ZBC8_9ASTR</name>
<protein>
    <recommendedName>
        <fullName evidence="4">Transmembrane protein</fullName>
    </recommendedName>
</protein>
<dbReference type="Proteomes" id="UP001151760">
    <property type="component" value="Unassembled WGS sequence"/>
</dbReference>
<organism evidence="2 3">
    <name type="scientific">Tanacetum coccineum</name>
    <dbReference type="NCBI Taxonomy" id="301880"/>
    <lineage>
        <taxon>Eukaryota</taxon>
        <taxon>Viridiplantae</taxon>
        <taxon>Streptophyta</taxon>
        <taxon>Embryophyta</taxon>
        <taxon>Tracheophyta</taxon>
        <taxon>Spermatophyta</taxon>
        <taxon>Magnoliopsida</taxon>
        <taxon>eudicotyledons</taxon>
        <taxon>Gunneridae</taxon>
        <taxon>Pentapetalae</taxon>
        <taxon>asterids</taxon>
        <taxon>campanulids</taxon>
        <taxon>Asterales</taxon>
        <taxon>Asteraceae</taxon>
        <taxon>Asteroideae</taxon>
        <taxon>Anthemideae</taxon>
        <taxon>Anthemidinae</taxon>
        <taxon>Tanacetum</taxon>
    </lineage>
</organism>
<evidence type="ECO:0008006" key="4">
    <source>
        <dbReference type="Google" id="ProtNLM"/>
    </source>
</evidence>
<evidence type="ECO:0000313" key="2">
    <source>
        <dbReference type="EMBL" id="GJS87493.1"/>
    </source>
</evidence>
<feature type="transmembrane region" description="Helical" evidence="1">
    <location>
        <begin position="57"/>
        <end position="81"/>
    </location>
</feature>
<feature type="transmembrane region" description="Helical" evidence="1">
    <location>
        <begin position="102"/>
        <end position="127"/>
    </location>
</feature>
<evidence type="ECO:0000256" key="1">
    <source>
        <dbReference type="SAM" id="Phobius"/>
    </source>
</evidence>
<proteinExistence type="predicted"/>
<comment type="caution">
    <text evidence="2">The sequence shown here is derived from an EMBL/GenBank/DDBJ whole genome shotgun (WGS) entry which is preliminary data.</text>
</comment>
<reference evidence="2" key="1">
    <citation type="journal article" date="2022" name="Int. J. Mol. Sci.">
        <title>Draft Genome of Tanacetum Coccineum: Genomic Comparison of Closely Related Tanacetum-Family Plants.</title>
        <authorList>
            <person name="Yamashiro T."/>
            <person name="Shiraishi A."/>
            <person name="Nakayama K."/>
            <person name="Satake H."/>
        </authorList>
    </citation>
    <scope>NUCLEOTIDE SEQUENCE</scope>
</reference>
<keyword evidence="1" id="KW-0472">Membrane</keyword>
<evidence type="ECO:0000313" key="3">
    <source>
        <dbReference type="Proteomes" id="UP001151760"/>
    </source>
</evidence>